<dbReference type="AlphaFoldDB" id="A0A1A3MXN6"/>
<comment type="caution">
    <text evidence="2">The sequence shown here is derived from an EMBL/GenBank/DDBJ whole genome shotgun (WGS) entry which is preliminary data.</text>
</comment>
<gene>
    <name evidence="2" type="ORF">A5635_10175</name>
</gene>
<dbReference type="EMBL" id="LZLR01000237">
    <property type="protein sequence ID" value="OBK14286.1"/>
    <property type="molecule type" value="Genomic_DNA"/>
</dbReference>
<name>A0A1A3MXN6_MYCAS</name>
<dbReference type="OrthoDB" id="3541690at2"/>
<protein>
    <submittedName>
        <fullName evidence="2">Uncharacterized protein</fullName>
    </submittedName>
</protein>
<evidence type="ECO:0000313" key="3">
    <source>
        <dbReference type="Proteomes" id="UP000093819"/>
    </source>
</evidence>
<reference evidence="2 3" key="1">
    <citation type="submission" date="2016-06" db="EMBL/GenBank/DDBJ databases">
        <authorList>
            <person name="Kjaerup R.B."/>
            <person name="Dalgaard T.S."/>
            <person name="Juul-Madsen H.R."/>
        </authorList>
    </citation>
    <scope>NUCLEOTIDE SEQUENCE [LARGE SCALE GENOMIC DNA]</scope>
    <source>
        <strain evidence="2 3">1245335.1</strain>
    </source>
</reference>
<feature type="compositionally biased region" description="Basic and acidic residues" evidence="1">
    <location>
        <begin position="247"/>
        <end position="262"/>
    </location>
</feature>
<feature type="region of interest" description="Disordered" evidence="1">
    <location>
        <begin position="153"/>
        <end position="201"/>
    </location>
</feature>
<proteinExistence type="predicted"/>
<feature type="compositionally biased region" description="Basic and acidic residues" evidence="1">
    <location>
        <begin position="186"/>
        <end position="201"/>
    </location>
</feature>
<dbReference type="Proteomes" id="UP000093819">
    <property type="component" value="Unassembled WGS sequence"/>
</dbReference>
<feature type="region of interest" description="Disordered" evidence="1">
    <location>
        <begin position="247"/>
        <end position="279"/>
    </location>
</feature>
<organism evidence="2 3">
    <name type="scientific">Mycobacterium asiaticum</name>
    <dbReference type="NCBI Taxonomy" id="1790"/>
    <lineage>
        <taxon>Bacteria</taxon>
        <taxon>Bacillati</taxon>
        <taxon>Actinomycetota</taxon>
        <taxon>Actinomycetes</taxon>
        <taxon>Mycobacteriales</taxon>
        <taxon>Mycobacteriaceae</taxon>
        <taxon>Mycobacterium</taxon>
    </lineage>
</organism>
<dbReference type="RefSeq" id="WP_065038343.1">
    <property type="nucleotide sequence ID" value="NZ_LZLR01000237.1"/>
</dbReference>
<accession>A0A1A3MXN6</accession>
<evidence type="ECO:0000256" key="1">
    <source>
        <dbReference type="SAM" id="MobiDB-lite"/>
    </source>
</evidence>
<evidence type="ECO:0000313" key="2">
    <source>
        <dbReference type="EMBL" id="OBK14286.1"/>
    </source>
</evidence>
<sequence length="279" mass="30000">MADDELDTLYWAPPDEFTAERKKLAKAAKDRGDAATAKEISAARRPTTAAWMVNRLVIGQRDAKSRLAELGDSLRAAHAAMDGVQIRELSARQHTLINELTRAAFDAADLKKPSAAVRDDVDGTLQAAIADPDVAARLGRLAKAERWSGFGDFGDVTAVSKPAHGDRPATPPKAKPKPKPKAAGAPERDKDAEAARRQREKLTAALAAAERAEAKADRALSERRAAVEAAEQRRDEALKTLRAAERELSAAEDRYRSARDASEAAADAAAEARARLQRG</sequence>
<feature type="compositionally biased region" description="Basic and acidic residues" evidence="1">
    <location>
        <begin position="270"/>
        <end position="279"/>
    </location>
</feature>